<dbReference type="Proteomes" id="UP001318860">
    <property type="component" value="Unassembled WGS sequence"/>
</dbReference>
<dbReference type="InterPro" id="IPR032867">
    <property type="entry name" value="DYW_dom"/>
</dbReference>
<dbReference type="Pfam" id="PF20430">
    <property type="entry name" value="Eplus_motif"/>
    <property type="match status" value="1"/>
</dbReference>
<dbReference type="PANTHER" id="PTHR47926:SF409">
    <property type="entry name" value="DYW DOMAIN-CONTAINING PROTEIN"/>
    <property type="match status" value="1"/>
</dbReference>
<evidence type="ECO:0000256" key="1">
    <source>
        <dbReference type="ARBA" id="ARBA00006643"/>
    </source>
</evidence>
<accession>A0ABR0UL41</accession>
<dbReference type="Pfam" id="PF20431">
    <property type="entry name" value="E_motif"/>
    <property type="match status" value="1"/>
</dbReference>
<dbReference type="InterPro" id="IPR046848">
    <property type="entry name" value="E_motif"/>
</dbReference>
<dbReference type="Pfam" id="PF01535">
    <property type="entry name" value="PPR"/>
    <property type="match status" value="5"/>
</dbReference>
<name>A0ABR0UL41_REHGL</name>
<comment type="caution">
    <text evidence="5">The sequence shown here is derived from an EMBL/GenBank/DDBJ whole genome shotgun (WGS) entry which is preliminary data.</text>
</comment>
<evidence type="ECO:0000256" key="2">
    <source>
        <dbReference type="ARBA" id="ARBA00022737"/>
    </source>
</evidence>
<evidence type="ECO:0000259" key="4">
    <source>
        <dbReference type="Pfam" id="PF14432"/>
    </source>
</evidence>
<feature type="repeat" description="PPR" evidence="3">
    <location>
        <begin position="256"/>
        <end position="290"/>
    </location>
</feature>
<dbReference type="InterPro" id="IPR046960">
    <property type="entry name" value="PPR_At4g14850-like_plant"/>
</dbReference>
<dbReference type="Pfam" id="PF14432">
    <property type="entry name" value="DYW_deaminase"/>
    <property type="match status" value="1"/>
</dbReference>
<keyword evidence="6" id="KW-1185">Reference proteome</keyword>
<dbReference type="Pfam" id="PF13041">
    <property type="entry name" value="PPR_2"/>
    <property type="match status" value="2"/>
</dbReference>
<protein>
    <recommendedName>
        <fullName evidence="4">DYW domain-containing protein</fullName>
    </recommendedName>
</protein>
<keyword evidence="2" id="KW-0677">Repeat</keyword>
<feature type="repeat" description="PPR" evidence="3">
    <location>
        <begin position="359"/>
        <end position="393"/>
    </location>
</feature>
<comment type="similarity">
    <text evidence="1">Belongs to the PPR family. PCMP-H subfamily.</text>
</comment>
<dbReference type="PROSITE" id="PS51375">
    <property type="entry name" value="PPR"/>
    <property type="match status" value="4"/>
</dbReference>
<feature type="repeat" description="PPR" evidence="3">
    <location>
        <begin position="155"/>
        <end position="189"/>
    </location>
</feature>
<gene>
    <name evidence="5" type="ORF">DH2020_043569</name>
</gene>
<organism evidence="5 6">
    <name type="scientific">Rehmannia glutinosa</name>
    <name type="common">Chinese foxglove</name>
    <dbReference type="NCBI Taxonomy" id="99300"/>
    <lineage>
        <taxon>Eukaryota</taxon>
        <taxon>Viridiplantae</taxon>
        <taxon>Streptophyta</taxon>
        <taxon>Embryophyta</taxon>
        <taxon>Tracheophyta</taxon>
        <taxon>Spermatophyta</taxon>
        <taxon>Magnoliopsida</taxon>
        <taxon>eudicotyledons</taxon>
        <taxon>Gunneridae</taxon>
        <taxon>Pentapetalae</taxon>
        <taxon>asterids</taxon>
        <taxon>lamiids</taxon>
        <taxon>Lamiales</taxon>
        <taxon>Orobanchaceae</taxon>
        <taxon>Rehmannieae</taxon>
        <taxon>Rehmannia</taxon>
    </lineage>
</organism>
<dbReference type="NCBIfam" id="TIGR00756">
    <property type="entry name" value="PPR"/>
    <property type="match status" value="4"/>
</dbReference>
<evidence type="ECO:0000313" key="6">
    <source>
        <dbReference type="Proteomes" id="UP001318860"/>
    </source>
</evidence>
<reference evidence="5 6" key="1">
    <citation type="journal article" date="2021" name="Comput. Struct. Biotechnol. J.">
        <title>De novo genome assembly of the potent medicinal plant Rehmannia glutinosa using nanopore technology.</title>
        <authorList>
            <person name="Ma L."/>
            <person name="Dong C."/>
            <person name="Song C."/>
            <person name="Wang X."/>
            <person name="Zheng X."/>
            <person name="Niu Y."/>
            <person name="Chen S."/>
            <person name="Feng W."/>
        </authorList>
    </citation>
    <scope>NUCLEOTIDE SEQUENCE [LARGE SCALE GENOMIC DNA]</scope>
    <source>
        <strain evidence="5">DH-2019</strain>
    </source>
</reference>
<evidence type="ECO:0000256" key="3">
    <source>
        <dbReference type="PROSITE-ProRule" id="PRU00708"/>
    </source>
</evidence>
<evidence type="ECO:0000313" key="5">
    <source>
        <dbReference type="EMBL" id="KAK6122685.1"/>
    </source>
</evidence>
<dbReference type="Gene3D" id="1.25.40.10">
    <property type="entry name" value="Tetratricopeptide repeat domain"/>
    <property type="match status" value="3"/>
</dbReference>
<dbReference type="PANTHER" id="PTHR47926">
    <property type="entry name" value="PENTATRICOPEPTIDE REPEAT-CONTAINING PROTEIN"/>
    <property type="match status" value="1"/>
</dbReference>
<dbReference type="InterPro" id="IPR011990">
    <property type="entry name" value="TPR-like_helical_dom_sf"/>
</dbReference>
<dbReference type="InterPro" id="IPR046849">
    <property type="entry name" value="E2_motif"/>
</dbReference>
<feature type="repeat" description="PPR" evidence="3">
    <location>
        <begin position="93"/>
        <end position="127"/>
    </location>
</feature>
<feature type="domain" description="DYW" evidence="4">
    <location>
        <begin position="574"/>
        <end position="666"/>
    </location>
</feature>
<dbReference type="InterPro" id="IPR002885">
    <property type="entry name" value="PPR_rpt"/>
</dbReference>
<dbReference type="EMBL" id="JABTTQ020002660">
    <property type="protein sequence ID" value="KAK6122685.1"/>
    <property type="molecule type" value="Genomic_DNA"/>
</dbReference>
<sequence length="666" mass="74357">MGKLCSKPLFVLPFSFQTKCSCSFFTATVTPRDPFIALCTQGRLREAFSAHFSLISSDPPLLSHLLKACVERRSIPVVQQLHSIIITGSWSKLKFVSNHLVNAYVKLGLLETALKVFDKMPERNVMSHNIIIGGYIQNSELGAAMEVFNEMGQRNSATWNAVITGMIKFEFNEEGLKLFEKMHADGFLADAYTLGSVLRGCAGLKDLIMGKQVHGYAISSGLEFDLVVGSSMAHMYMRCGSLSEGERVIQSMPFRNIVAFNTLIAGRVQNGCATGALDLYYMMKMAGLRPDKITFVSVISSCSDLSTLGQGQQIHAEVVKAGAISVAAVISSLISMYSRCGCLDDALKIFEERGRVEDDHVLWSSMIAAYGFHGKGKEAIELINKMELYGLEVNEVTLLSLLYSCSHCGLKDEGLEFFDLMVKKYGLEPQAKHYTCIVDLLGRAGRLDEAERLIRSMPVERDAITWKTLLSACKIHKNADMAKRIADEIIKIDPRDSASYVLLSNTQASAKRWGDVSEVRRKMRDGMVKKEPGISWFELKNQVHHFVMGDKSHPQSEEIDAYLSDLTVEIRSRGYVPDVGASLHDMDLEENEYNLVHHSEKLAVAFALMNTPDGVPIRIMKNLRVCDDCHVAMKYISVVRNREIIVRDSSRFHHFKNGDCSCGDYW</sequence>
<proteinExistence type="inferred from homology"/>